<proteinExistence type="predicted"/>
<evidence type="ECO:0000313" key="2">
    <source>
        <dbReference type="Proteomes" id="UP000619788"/>
    </source>
</evidence>
<dbReference type="EMBL" id="BOOJ01000051">
    <property type="protein sequence ID" value="GIH95159.1"/>
    <property type="molecule type" value="Genomic_DNA"/>
</dbReference>
<dbReference type="AlphaFoldDB" id="A0A8J3SKY5"/>
<comment type="caution">
    <text evidence="1">The sequence shown here is derived from an EMBL/GenBank/DDBJ whole genome shotgun (WGS) entry which is preliminary data.</text>
</comment>
<keyword evidence="2" id="KW-1185">Reference proteome</keyword>
<reference evidence="1 2" key="1">
    <citation type="submission" date="2021-01" db="EMBL/GenBank/DDBJ databases">
        <title>Whole genome shotgun sequence of Planobispora siamensis NBRC 107568.</title>
        <authorList>
            <person name="Komaki H."/>
            <person name="Tamura T."/>
        </authorList>
    </citation>
    <scope>NUCLEOTIDE SEQUENCE [LARGE SCALE GENOMIC DNA]</scope>
    <source>
        <strain evidence="1 2">NBRC 107568</strain>
    </source>
</reference>
<name>A0A8J3SKY5_9ACTN</name>
<sequence>MPVLPAAVPAGWVTQALPGVNLDQGQLTAFMVASMTTVVAPALKWLQDRQQHERLVSDGRAEPVRPPQQK</sequence>
<accession>A0A8J3SKY5</accession>
<organism evidence="1 2">
    <name type="scientific">Planobispora siamensis</name>
    <dbReference type="NCBI Taxonomy" id="936338"/>
    <lineage>
        <taxon>Bacteria</taxon>
        <taxon>Bacillati</taxon>
        <taxon>Actinomycetota</taxon>
        <taxon>Actinomycetes</taxon>
        <taxon>Streptosporangiales</taxon>
        <taxon>Streptosporangiaceae</taxon>
        <taxon>Planobispora</taxon>
    </lineage>
</organism>
<gene>
    <name evidence="1" type="ORF">Psi01_57890</name>
</gene>
<dbReference type="RefSeq" id="WP_204067256.1">
    <property type="nucleotide sequence ID" value="NZ_BOOJ01000051.1"/>
</dbReference>
<dbReference type="Proteomes" id="UP000619788">
    <property type="component" value="Unassembled WGS sequence"/>
</dbReference>
<evidence type="ECO:0000313" key="1">
    <source>
        <dbReference type="EMBL" id="GIH95159.1"/>
    </source>
</evidence>
<protein>
    <submittedName>
        <fullName evidence="1">Uncharacterized protein</fullName>
    </submittedName>
</protein>